<dbReference type="EMBL" id="JADJMS010000016">
    <property type="protein sequence ID" value="MBK7415077.1"/>
    <property type="molecule type" value="Genomic_DNA"/>
</dbReference>
<evidence type="ECO:0000313" key="4">
    <source>
        <dbReference type="Proteomes" id="UP000739411"/>
    </source>
</evidence>
<accession>A0A935K3N2</accession>
<keyword evidence="1" id="KW-0732">Signal</keyword>
<dbReference type="InterPro" id="IPR006860">
    <property type="entry name" value="FecR"/>
</dbReference>
<feature type="signal peptide" evidence="1">
    <location>
        <begin position="1"/>
        <end position="23"/>
    </location>
</feature>
<reference evidence="3 4" key="1">
    <citation type="submission" date="2020-10" db="EMBL/GenBank/DDBJ databases">
        <title>Connecting structure to function with the recovery of over 1000 high-quality activated sludge metagenome-assembled genomes encoding full-length rRNA genes using long-read sequencing.</title>
        <authorList>
            <person name="Singleton C.M."/>
            <person name="Petriglieri F."/>
            <person name="Kristensen J.M."/>
            <person name="Kirkegaard R.H."/>
            <person name="Michaelsen T.Y."/>
            <person name="Andersen M.H."/>
            <person name="Karst S.M."/>
            <person name="Dueholm M.S."/>
            <person name="Nielsen P.H."/>
            <person name="Albertsen M."/>
        </authorList>
    </citation>
    <scope>NUCLEOTIDE SEQUENCE [LARGE SCALE GENOMIC DNA]</scope>
    <source>
        <strain evidence="3">EsbW_18-Q3-R4-48_BATAC.463</strain>
    </source>
</reference>
<name>A0A935K3N2_9RHOO</name>
<protein>
    <submittedName>
        <fullName evidence="3">FecR domain-containing protein</fullName>
    </submittedName>
</protein>
<feature type="domain" description="FecR protein" evidence="2">
    <location>
        <begin position="58"/>
        <end position="147"/>
    </location>
</feature>
<dbReference type="Pfam" id="PF04773">
    <property type="entry name" value="FecR"/>
    <property type="match status" value="1"/>
</dbReference>
<comment type="caution">
    <text evidence="3">The sequence shown here is derived from an EMBL/GenBank/DDBJ whole genome shotgun (WGS) entry which is preliminary data.</text>
</comment>
<proteinExistence type="predicted"/>
<gene>
    <name evidence="3" type="ORF">IPJ38_08180</name>
</gene>
<sequence>MSKVYRTVLCTVISLALAGSAWANEAAGTIKTSKGQVNIERAGEKVPAVVGSPVYVSDKVRSGADGSFGVTLKDNTLLSGGPNSLVVINKFSYDTTTNAGGMSIGVRKGTLAVATGKIAKATPESIDFLTPTSVLGVRGTEFVVEVGEGSDE</sequence>
<organism evidence="3 4">
    <name type="scientific">Candidatus Dechloromonas phosphorivorans</name>
    <dbReference type="NCBI Taxonomy" id="2899244"/>
    <lineage>
        <taxon>Bacteria</taxon>
        <taxon>Pseudomonadati</taxon>
        <taxon>Pseudomonadota</taxon>
        <taxon>Betaproteobacteria</taxon>
        <taxon>Rhodocyclales</taxon>
        <taxon>Azonexaceae</taxon>
        <taxon>Dechloromonas</taxon>
    </lineage>
</organism>
<evidence type="ECO:0000256" key="1">
    <source>
        <dbReference type="SAM" id="SignalP"/>
    </source>
</evidence>
<dbReference type="PANTHER" id="PTHR38731">
    <property type="entry name" value="LIPL45-RELATED LIPOPROTEIN-RELATED"/>
    <property type="match status" value="1"/>
</dbReference>
<dbReference type="AlphaFoldDB" id="A0A935K3N2"/>
<evidence type="ECO:0000313" key="3">
    <source>
        <dbReference type="EMBL" id="MBK7415077.1"/>
    </source>
</evidence>
<dbReference type="Proteomes" id="UP000739411">
    <property type="component" value="Unassembled WGS sequence"/>
</dbReference>
<feature type="chain" id="PRO_5036905565" evidence="1">
    <location>
        <begin position="24"/>
        <end position="152"/>
    </location>
</feature>
<evidence type="ECO:0000259" key="2">
    <source>
        <dbReference type="Pfam" id="PF04773"/>
    </source>
</evidence>